<dbReference type="AlphaFoldDB" id="A0A2A9EN97"/>
<reference evidence="3 4" key="1">
    <citation type="submission" date="2017-10" db="EMBL/GenBank/DDBJ databases">
        <title>Sequencing the genomes of 1000 actinobacteria strains.</title>
        <authorList>
            <person name="Klenk H.-P."/>
        </authorList>
    </citation>
    <scope>NUCLEOTIDE SEQUENCE [LARGE SCALE GENOMIC DNA]</scope>
    <source>
        <strain evidence="3 4">DSM 21838</strain>
    </source>
</reference>
<proteinExistence type="predicted"/>
<feature type="transmembrane region" description="Helical" evidence="2">
    <location>
        <begin position="12"/>
        <end position="29"/>
    </location>
</feature>
<comment type="caution">
    <text evidence="3">The sequence shown here is derived from an EMBL/GenBank/DDBJ whole genome shotgun (WGS) entry which is preliminary data.</text>
</comment>
<evidence type="ECO:0000256" key="2">
    <source>
        <dbReference type="SAM" id="Phobius"/>
    </source>
</evidence>
<dbReference type="Proteomes" id="UP000222106">
    <property type="component" value="Unassembled WGS sequence"/>
</dbReference>
<protein>
    <submittedName>
        <fullName evidence="3">Uncharacterized protein</fullName>
    </submittedName>
</protein>
<keyword evidence="2" id="KW-0812">Transmembrane</keyword>
<evidence type="ECO:0000313" key="3">
    <source>
        <dbReference type="EMBL" id="PFG39710.1"/>
    </source>
</evidence>
<dbReference type="EMBL" id="PDJI01000004">
    <property type="protein sequence ID" value="PFG39710.1"/>
    <property type="molecule type" value="Genomic_DNA"/>
</dbReference>
<sequence>MDQFWQFVGSFWWLIFPLGGVIGGGIKGLQEWDERRRRDKIELARIKYGQATQAPPAPRPAAFGRITDADVQRLLAEHDEVRRRWLSYELNVAKLIDYPMMSDMREPLTVEFHRARRNADGLRPANPKDLRDADRFVAYRTAVQDLAVAFDVAEREARRRRTSDFTDTEREVLGRAKHLIALAEDRGASREERQTAYRRAMRELEGLIVVPEEATEALEQRIAGQLPGAPGARSPENDERGGRETPHA</sequence>
<name>A0A2A9EN97_9MICO</name>
<keyword evidence="4" id="KW-1185">Reference proteome</keyword>
<dbReference type="OrthoDB" id="4948465at2"/>
<feature type="compositionally biased region" description="Basic and acidic residues" evidence="1">
    <location>
        <begin position="235"/>
        <end position="248"/>
    </location>
</feature>
<accession>A0A2A9EN97</accession>
<evidence type="ECO:0000313" key="4">
    <source>
        <dbReference type="Proteomes" id="UP000222106"/>
    </source>
</evidence>
<dbReference type="RefSeq" id="WP_098483763.1">
    <property type="nucleotide sequence ID" value="NZ_PDJI01000004.1"/>
</dbReference>
<keyword evidence="2" id="KW-0472">Membrane</keyword>
<gene>
    <name evidence="3" type="ORF">ATJ97_2223</name>
</gene>
<organism evidence="3 4">
    <name type="scientific">Georgenia soli</name>
    <dbReference type="NCBI Taxonomy" id="638953"/>
    <lineage>
        <taxon>Bacteria</taxon>
        <taxon>Bacillati</taxon>
        <taxon>Actinomycetota</taxon>
        <taxon>Actinomycetes</taxon>
        <taxon>Micrococcales</taxon>
        <taxon>Bogoriellaceae</taxon>
        <taxon>Georgenia</taxon>
    </lineage>
</organism>
<keyword evidence="2" id="KW-1133">Transmembrane helix</keyword>
<evidence type="ECO:0000256" key="1">
    <source>
        <dbReference type="SAM" id="MobiDB-lite"/>
    </source>
</evidence>
<feature type="region of interest" description="Disordered" evidence="1">
    <location>
        <begin position="219"/>
        <end position="248"/>
    </location>
</feature>